<comment type="caution">
    <text evidence="1">The sequence shown here is derived from an EMBL/GenBank/DDBJ whole genome shotgun (WGS) entry which is preliminary data.</text>
</comment>
<keyword evidence="2" id="KW-1185">Reference proteome</keyword>
<dbReference type="AlphaFoldDB" id="N1V0Y6"/>
<dbReference type="Proteomes" id="UP000010729">
    <property type="component" value="Unassembled WGS sequence"/>
</dbReference>
<evidence type="ECO:0000313" key="2">
    <source>
        <dbReference type="Proteomes" id="UP000010729"/>
    </source>
</evidence>
<protein>
    <submittedName>
        <fullName evidence="1">Uncharacterized protein</fullName>
    </submittedName>
</protein>
<dbReference type="EMBL" id="ANPE02000090">
    <property type="protein sequence ID" value="EMY34995.1"/>
    <property type="molecule type" value="Genomic_DNA"/>
</dbReference>
<accession>N1V0Y6</accession>
<name>N1V0Y6_9MICC</name>
<reference evidence="1 2" key="1">
    <citation type="journal article" date="2013" name="Genome Announc.">
        <title>Draft Genome Sequence of Arthrobacter crystallopoietes Strain BAB-32, Revealing Genes for Bioremediation.</title>
        <authorList>
            <person name="Joshi M.N."/>
            <person name="Pandit A.S."/>
            <person name="Sharma A."/>
            <person name="Pandya R.V."/>
            <person name="Desai S.M."/>
            <person name="Saxena A.K."/>
            <person name="Bagatharia S.B."/>
        </authorList>
    </citation>
    <scope>NUCLEOTIDE SEQUENCE [LARGE SCALE GENOMIC DNA]</scope>
    <source>
        <strain evidence="1 2">BAB-32</strain>
    </source>
</reference>
<gene>
    <name evidence="1" type="ORF">D477_006663</name>
</gene>
<sequence length="47" mass="5303">MVKVKGTIRPMEIREIQAEGEDYAAAREALEAQVTEGWQLLSVLTDR</sequence>
<organism evidence="1 2">
    <name type="scientific">Arthrobacter crystallopoietes BAB-32</name>
    <dbReference type="NCBI Taxonomy" id="1246476"/>
    <lineage>
        <taxon>Bacteria</taxon>
        <taxon>Bacillati</taxon>
        <taxon>Actinomycetota</taxon>
        <taxon>Actinomycetes</taxon>
        <taxon>Micrococcales</taxon>
        <taxon>Micrococcaceae</taxon>
        <taxon>Crystallibacter</taxon>
    </lineage>
</organism>
<proteinExistence type="predicted"/>
<evidence type="ECO:0000313" key="1">
    <source>
        <dbReference type="EMBL" id="EMY34995.1"/>
    </source>
</evidence>